<dbReference type="Proteomes" id="UP000298433">
    <property type="component" value="Unassembled WGS sequence"/>
</dbReference>
<dbReference type="AlphaFoldDB" id="A0A4R8XZL4"/>
<dbReference type="EMBL" id="SOGN01000015">
    <property type="protein sequence ID" value="TFC83373.1"/>
    <property type="molecule type" value="Genomic_DNA"/>
</dbReference>
<dbReference type="OrthoDB" id="128993at2"/>
<dbReference type="GO" id="GO:0000150">
    <property type="term" value="F:DNA strand exchange activity"/>
    <property type="evidence" value="ECO:0007669"/>
    <property type="project" value="InterPro"/>
</dbReference>
<comment type="caution">
    <text evidence="2">The sequence shown here is derived from an EMBL/GenBank/DDBJ whole genome shotgun (WGS) entry which is preliminary data.</text>
</comment>
<evidence type="ECO:0000259" key="1">
    <source>
        <dbReference type="Pfam" id="PF02796"/>
    </source>
</evidence>
<reference evidence="2 3" key="1">
    <citation type="submission" date="2019-03" db="EMBL/GenBank/DDBJ databases">
        <title>Genomics of glacier-inhabiting Cryobacterium strains.</title>
        <authorList>
            <person name="Liu Q."/>
            <person name="Xin Y.-H."/>
        </authorList>
    </citation>
    <scope>NUCLEOTIDE SEQUENCE [LARGE SCALE GENOMIC DNA]</scope>
    <source>
        <strain evidence="2 3">TMT2-48-2</strain>
    </source>
</reference>
<dbReference type="SUPFAM" id="SSF46689">
    <property type="entry name" value="Homeodomain-like"/>
    <property type="match status" value="1"/>
</dbReference>
<dbReference type="InterPro" id="IPR009057">
    <property type="entry name" value="Homeodomain-like_sf"/>
</dbReference>
<dbReference type="CDD" id="cd00569">
    <property type="entry name" value="HTH_Hin_like"/>
    <property type="match status" value="1"/>
</dbReference>
<keyword evidence="3" id="KW-1185">Reference proteome</keyword>
<protein>
    <submittedName>
        <fullName evidence="2">Hin recombinase</fullName>
    </submittedName>
</protein>
<evidence type="ECO:0000313" key="3">
    <source>
        <dbReference type="Proteomes" id="UP000298433"/>
    </source>
</evidence>
<gene>
    <name evidence="2" type="ORF">E3T23_02135</name>
</gene>
<dbReference type="GO" id="GO:0003677">
    <property type="term" value="F:DNA binding"/>
    <property type="evidence" value="ECO:0007669"/>
    <property type="project" value="InterPro"/>
</dbReference>
<feature type="domain" description="Resolvase HTH" evidence="1">
    <location>
        <begin position="32"/>
        <end position="71"/>
    </location>
</feature>
<name>A0A4R8XZL4_9MICO</name>
<proteinExistence type="predicted"/>
<dbReference type="InterPro" id="IPR006120">
    <property type="entry name" value="Resolvase_HTH_dom"/>
</dbReference>
<dbReference type="Pfam" id="PF02796">
    <property type="entry name" value="HTH_7"/>
    <property type="match status" value="1"/>
</dbReference>
<accession>A0A4R8XZL4</accession>
<organism evidence="2 3">
    <name type="scientific">Cryobacterium cheniae</name>
    <dbReference type="NCBI Taxonomy" id="1259262"/>
    <lineage>
        <taxon>Bacteria</taxon>
        <taxon>Bacillati</taxon>
        <taxon>Actinomycetota</taxon>
        <taxon>Actinomycetes</taxon>
        <taxon>Micrococcales</taxon>
        <taxon>Microbacteriaceae</taxon>
        <taxon>Cryobacterium</taxon>
    </lineage>
</organism>
<dbReference type="Gene3D" id="1.10.10.60">
    <property type="entry name" value="Homeodomain-like"/>
    <property type="match status" value="1"/>
</dbReference>
<evidence type="ECO:0000313" key="2">
    <source>
        <dbReference type="EMBL" id="TFC83373.1"/>
    </source>
</evidence>
<sequence length="81" mass="9082">MAALGQMEHEIKRERVIDSITKRRDAGKNLGGRPRIITDSQIRNARSLIDHGEPAADVARNLGMSRATFYRRARTLGLLPD</sequence>